<feature type="non-terminal residue" evidence="2">
    <location>
        <position position="1"/>
    </location>
</feature>
<dbReference type="Gene3D" id="1.10.1400.10">
    <property type="match status" value="1"/>
</dbReference>
<evidence type="ECO:0000313" key="3">
    <source>
        <dbReference type="Proteomes" id="UP000471360"/>
    </source>
</evidence>
<dbReference type="InterPro" id="IPR043147">
    <property type="entry name" value="Penicillin_amidase_A-knob"/>
</dbReference>
<dbReference type="Gene3D" id="3.60.20.10">
    <property type="entry name" value="Glutamine Phosphoribosylpyrophosphate, subunit 1, domain 1"/>
    <property type="match status" value="1"/>
</dbReference>
<dbReference type="SUPFAM" id="SSF56235">
    <property type="entry name" value="N-terminal nucleophile aminohydrolases (Ntn hydrolases)"/>
    <property type="match status" value="1"/>
</dbReference>
<dbReference type="AlphaFoldDB" id="A0A8T6QG56"/>
<reference evidence="2 3" key="1">
    <citation type="submission" date="2020-02" db="EMBL/GenBank/DDBJ databases">
        <authorList>
            <person name="Subbiah M."/>
            <person name="Call D."/>
        </authorList>
    </citation>
    <scope>NUCLEOTIDE SEQUENCE [LARGE SCALE GENOMIC DNA]</scope>
    <source>
        <strain evidence="2 3">8375wB1</strain>
    </source>
</reference>
<evidence type="ECO:0000256" key="1">
    <source>
        <dbReference type="ARBA" id="ARBA00022729"/>
    </source>
</evidence>
<dbReference type="InterPro" id="IPR043146">
    <property type="entry name" value="Penicillin_amidase_N_B-knob"/>
</dbReference>
<dbReference type="InterPro" id="IPR002692">
    <property type="entry name" value="S45"/>
</dbReference>
<dbReference type="PANTHER" id="PTHR34218:SF3">
    <property type="entry name" value="ACYL-HOMOSERINE LACTONE ACYLASE PVDQ"/>
    <property type="match status" value="1"/>
</dbReference>
<sequence length="394" mass="44258">FAYPWLVFGHNGVISWGSTAGCGDDVDIFAERLSAEKPGYYLHNGKWVKMLSREETITVKNGQAETFTVWRTVHGNILQTDQTTQTAYAKSRAWDGKEVASLLAWTHQMKAKNWQEWTQQAAKQALTINWYYADVNGNIGYVHTGAYPDRQSGHDPRLPVPGTGKWDWKGLLPFEMNPKVYNPLSGYIANWNNSPQKDYPASDLFAFLWGGADRVTEIDRLLEQKPRLTADQAWDVIRQTSRQDLNLRLFLPTLQAATSGLTQSDPRRQLVDTLTRWDGINLLNDDGKTWQQPGSVILNVWLTSMLKRTVVAAVPMPFDKWYSASGYETTQDGPTGSLNISVGAKILYEAVQGDKSPIPQAVDLFAGKPQQEVVLAALEDTWETLSKRYGNNVS</sequence>
<dbReference type="Proteomes" id="UP000471360">
    <property type="component" value="Unassembled WGS sequence"/>
</dbReference>
<accession>A0A8T6QG56</accession>
<organism evidence="2 3">
    <name type="scientific">Escherichia coli</name>
    <dbReference type="NCBI Taxonomy" id="562"/>
    <lineage>
        <taxon>Bacteria</taxon>
        <taxon>Pseudomonadati</taxon>
        <taxon>Pseudomonadota</taxon>
        <taxon>Gammaproteobacteria</taxon>
        <taxon>Enterobacterales</taxon>
        <taxon>Enterobacteriaceae</taxon>
        <taxon>Escherichia</taxon>
    </lineage>
</organism>
<dbReference type="Pfam" id="PF01804">
    <property type="entry name" value="Penicil_amidase"/>
    <property type="match status" value="1"/>
</dbReference>
<dbReference type="GO" id="GO:0017000">
    <property type="term" value="P:antibiotic biosynthetic process"/>
    <property type="evidence" value="ECO:0007669"/>
    <property type="project" value="InterPro"/>
</dbReference>
<name>A0A8T6QG56_ECOLX</name>
<comment type="caution">
    <text evidence="2">The sequence shown here is derived from an EMBL/GenBank/DDBJ whole genome shotgun (WGS) entry which is preliminary data.</text>
</comment>
<evidence type="ECO:0000313" key="2">
    <source>
        <dbReference type="EMBL" id="NEN73855.1"/>
    </source>
</evidence>
<dbReference type="Gene3D" id="2.30.120.10">
    <property type="match status" value="1"/>
</dbReference>
<dbReference type="GO" id="GO:0016787">
    <property type="term" value="F:hydrolase activity"/>
    <property type="evidence" value="ECO:0007669"/>
    <property type="project" value="InterPro"/>
</dbReference>
<dbReference type="InterPro" id="IPR029055">
    <property type="entry name" value="Ntn_hydrolases_N"/>
</dbReference>
<feature type="non-terminal residue" evidence="2">
    <location>
        <position position="394"/>
    </location>
</feature>
<protein>
    <submittedName>
        <fullName evidence="2">Penicillin acylase</fullName>
    </submittedName>
</protein>
<keyword evidence="1" id="KW-0732">Signal</keyword>
<proteinExistence type="predicted"/>
<dbReference type="EMBL" id="JAAGYP010000322">
    <property type="protein sequence ID" value="NEN73855.1"/>
    <property type="molecule type" value="Genomic_DNA"/>
</dbReference>
<dbReference type="PANTHER" id="PTHR34218">
    <property type="entry name" value="PEPTIDASE S45 PENICILLIN AMIDASE"/>
    <property type="match status" value="1"/>
</dbReference>
<gene>
    <name evidence="2" type="ORF">G3W53_28315</name>
</gene>